<keyword evidence="5" id="KW-1185">Reference proteome</keyword>
<dbReference type="InterPro" id="IPR036869">
    <property type="entry name" value="J_dom_sf"/>
</dbReference>
<keyword evidence="1 2" id="KW-0732">Signal</keyword>
<dbReference type="PROSITE" id="PS00636">
    <property type="entry name" value="DNAJ_1"/>
    <property type="match status" value="1"/>
</dbReference>
<gene>
    <name evidence="4" type="ORF">Rsub_07573</name>
</gene>
<dbReference type="SUPFAM" id="SSF49493">
    <property type="entry name" value="HSP40/DnaJ peptide-binding domain"/>
    <property type="match status" value="2"/>
</dbReference>
<evidence type="ECO:0000313" key="5">
    <source>
        <dbReference type="Proteomes" id="UP000247498"/>
    </source>
</evidence>
<dbReference type="InterPro" id="IPR002939">
    <property type="entry name" value="DnaJ_C"/>
</dbReference>
<dbReference type="OrthoDB" id="550424at2759"/>
<feature type="chain" id="PRO_5015961505" evidence="2">
    <location>
        <begin position="22"/>
        <end position="355"/>
    </location>
</feature>
<dbReference type="Pfam" id="PF01556">
    <property type="entry name" value="DnaJ_C"/>
    <property type="match status" value="1"/>
</dbReference>
<dbReference type="Gene3D" id="2.60.260.20">
    <property type="entry name" value="Urease metallochaperone UreE, N-terminal domain"/>
    <property type="match status" value="2"/>
</dbReference>
<feature type="signal peptide" evidence="2">
    <location>
        <begin position="1"/>
        <end position="21"/>
    </location>
</feature>
<dbReference type="STRING" id="307507.A0A2V0P821"/>
<accession>A0A2V0P821</accession>
<dbReference type="FunFam" id="2.60.260.20:FF:000013">
    <property type="entry name" value="DnaJ subfamily B member 11"/>
    <property type="match status" value="1"/>
</dbReference>
<dbReference type="Proteomes" id="UP000247498">
    <property type="component" value="Unassembled WGS sequence"/>
</dbReference>
<dbReference type="InterPro" id="IPR001623">
    <property type="entry name" value="DnaJ_domain"/>
</dbReference>
<dbReference type="AlphaFoldDB" id="A0A2V0P821"/>
<feature type="domain" description="J" evidence="3">
    <location>
        <begin position="23"/>
        <end position="92"/>
    </location>
</feature>
<dbReference type="InterPro" id="IPR051736">
    <property type="entry name" value="DnaJ-B11-like"/>
</dbReference>
<dbReference type="InterPro" id="IPR008971">
    <property type="entry name" value="HSP40/DnaJ_pept-bd"/>
</dbReference>
<dbReference type="Gene3D" id="1.10.287.110">
    <property type="entry name" value="DnaJ domain"/>
    <property type="match status" value="1"/>
</dbReference>
<evidence type="ECO:0000256" key="1">
    <source>
        <dbReference type="ARBA" id="ARBA00022729"/>
    </source>
</evidence>
<name>A0A2V0P821_9CHLO</name>
<dbReference type="Pfam" id="PF00226">
    <property type="entry name" value="DnaJ"/>
    <property type="match status" value="1"/>
</dbReference>
<proteinExistence type="predicted"/>
<dbReference type="EMBL" id="BDRX01000059">
    <property type="protein sequence ID" value="GBF95072.1"/>
    <property type="molecule type" value="Genomic_DNA"/>
</dbReference>
<dbReference type="PRINTS" id="PR00625">
    <property type="entry name" value="JDOMAIN"/>
</dbReference>
<dbReference type="PROSITE" id="PS50076">
    <property type="entry name" value="DNAJ_2"/>
    <property type="match status" value="1"/>
</dbReference>
<dbReference type="GO" id="GO:0051082">
    <property type="term" value="F:unfolded protein binding"/>
    <property type="evidence" value="ECO:0007669"/>
    <property type="project" value="InterPro"/>
</dbReference>
<evidence type="ECO:0000256" key="2">
    <source>
        <dbReference type="SAM" id="SignalP"/>
    </source>
</evidence>
<dbReference type="InParanoid" id="A0A2V0P821"/>
<dbReference type="InterPro" id="IPR018253">
    <property type="entry name" value="DnaJ_domain_CS"/>
</dbReference>
<dbReference type="FunCoup" id="A0A2V0P821">
    <property type="interactions" value="1641"/>
</dbReference>
<dbReference type="PANTHER" id="PTHR44298:SF1">
    <property type="entry name" value="DNAJ HOMOLOG SUBFAMILY B MEMBER 11"/>
    <property type="match status" value="1"/>
</dbReference>
<dbReference type="CDD" id="cd10747">
    <property type="entry name" value="DnaJ_C"/>
    <property type="match status" value="1"/>
</dbReference>
<evidence type="ECO:0000313" key="4">
    <source>
        <dbReference type="EMBL" id="GBF95072.1"/>
    </source>
</evidence>
<dbReference type="CDD" id="cd06257">
    <property type="entry name" value="DnaJ"/>
    <property type="match status" value="1"/>
</dbReference>
<dbReference type="PANTHER" id="PTHR44298">
    <property type="entry name" value="DNAJ HOMOLOG SUBFAMILY B MEMBER 11"/>
    <property type="match status" value="1"/>
</dbReference>
<comment type="caution">
    <text evidence="4">The sequence shown here is derived from an EMBL/GenBank/DDBJ whole genome shotgun (WGS) entry which is preliminary data.</text>
</comment>
<protein>
    <submittedName>
        <fullName evidence="4">DnaJ-like</fullName>
    </submittedName>
</protein>
<sequence length="355" mass="38836">MRRIAPLVAVLVLLALPAVLARNYYDVLNVAKHANEQQIKRAYRKLALQYHPDKVTGTEEQKAEAAKRFADINHAYETLSDHEKREIYDRYGEEGVRQHAGQQGAGRGGGGPGGIFDFFFGGGGFGGGEEEERIPKGDDVVVDLPVTLEDLYAGAEIVTTRDKAVFVPAPGKRRCKCRQKLMTRQLGPGMIQQFTQQVCDECPNVKLEREREPLTVHVEPGMADGHDITFFEEGEPMVDGEPGDLRFRVRTAPHALFTRAGHDLMANVTVPLLDALVGFTRTLPHLDGHNVTLAASGVTRPGDVQRVPGEGMPHFQSPDRKGDLFVTYSIDFPAALTEEQKAAARTLLGGSATAS</sequence>
<organism evidence="4 5">
    <name type="scientific">Raphidocelis subcapitata</name>
    <dbReference type="NCBI Taxonomy" id="307507"/>
    <lineage>
        <taxon>Eukaryota</taxon>
        <taxon>Viridiplantae</taxon>
        <taxon>Chlorophyta</taxon>
        <taxon>core chlorophytes</taxon>
        <taxon>Chlorophyceae</taxon>
        <taxon>CS clade</taxon>
        <taxon>Sphaeropleales</taxon>
        <taxon>Selenastraceae</taxon>
        <taxon>Raphidocelis</taxon>
    </lineage>
</organism>
<reference evidence="4 5" key="1">
    <citation type="journal article" date="2018" name="Sci. Rep.">
        <title>Raphidocelis subcapitata (=Pseudokirchneriella subcapitata) provides an insight into genome evolution and environmental adaptations in the Sphaeropleales.</title>
        <authorList>
            <person name="Suzuki S."/>
            <person name="Yamaguchi H."/>
            <person name="Nakajima N."/>
            <person name="Kawachi M."/>
        </authorList>
    </citation>
    <scope>NUCLEOTIDE SEQUENCE [LARGE SCALE GENOMIC DNA]</scope>
    <source>
        <strain evidence="4 5">NIES-35</strain>
    </source>
</reference>
<evidence type="ECO:0000259" key="3">
    <source>
        <dbReference type="PROSITE" id="PS50076"/>
    </source>
</evidence>
<dbReference type="SUPFAM" id="SSF46565">
    <property type="entry name" value="Chaperone J-domain"/>
    <property type="match status" value="1"/>
</dbReference>
<dbReference type="GO" id="GO:0006457">
    <property type="term" value="P:protein folding"/>
    <property type="evidence" value="ECO:0007669"/>
    <property type="project" value="InterPro"/>
</dbReference>
<dbReference type="SMART" id="SM00271">
    <property type="entry name" value="DnaJ"/>
    <property type="match status" value="1"/>
</dbReference>